<dbReference type="EMBL" id="CP090038">
    <property type="protein sequence ID" value="UPL01319.1"/>
    <property type="molecule type" value="Genomic_DNA"/>
</dbReference>
<organism evidence="1 2">
    <name type="scientific">Fusarium solani subsp. cucurbitae</name>
    <name type="common">Neocosmosporum cucurbitae</name>
    <dbReference type="NCBI Taxonomy" id="2747967"/>
    <lineage>
        <taxon>Eukaryota</taxon>
        <taxon>Fungi</taxon>
        <taxon>Dikarya</taxon>
        <taxon>Ascomycota</taxon>
        <taxon>Pezizomycotina</taxon>
        <taxon>Sordariomycetes</taxon>
        <taxon>Hypocreomycetidae</taxon>
        <taxon>Hypocreales</taxon>
        <taxon>Nectriaceae</taxon>
        <taxon>Fusarium</taxon>
        <taxon>Fusarium solani species complex</taxon>
    </lineage>
</organism>
<sequence>MASLTGTSADSLPPGTRLLEGEILLVPTPMNDMNDPLNWSRWRKFINWTLVLSVTTAAFTGLSIQVNFWQQMTVEMDLTYEQLNNSMSANGAGCALGCVVFIPIAQKYGRRSVYIISTALMAASSWWTSRMTTLPELYLTNLLFGLSGSVNETLAQMTLADLFFIHQRGTINATYLTAVIVGSFLTPIPAGAQALHQGWRWSYYALSISLTILSVLFVVAYEETKYVPAVEGVREGEQDDLFLKADIMTKSTNLARSRSVPEQQQPVPSKPYGERFAWLTTTGESLWKLFYFPFLVSGLPHVAFASLQYASGVTWLVIQASILSMIFSAPPYNFTTASLGYLGLGPFIGNLIGSFYGGILGDWAVRFFSRKNGGYYEPEYRLYHLLLPCFAQAGGLVMFGATIARGMHWIYPSIGGGLFAFGLGAIGDAVFTMVLDTYEGLAGSCFIVIAFFRNVVSIGIPFAIVPWMNSQGLTNMHIVMGCVSLFISLLHIPMIFWGKKLRVHHAARYSELLGRQMKHGQGGRA</sequence>
<proteinExistence type="predicted"/>
<dbReference type="Proteomes" id="UP000830768">
    <property type="component" value="Chromosome 10"/>
</dbReference>
<reference evidence="1" key="1">
    <citation type="submission" date="2021-11" db="EMBL/GenBank/DDBJ databases">
        <title>Fusarium solani-melongenae Genome sequencing and assembly.</title>
        <authorList>
            <person name="Xie S."/>
            <person name="Huang L."/>
            <person name="Zhang X."/>
        </authorList>
    </citation>
    <scope>NUCLEOTIDE SEQUENCE</scope>
    <source>
        <strain evidence="1">CRI 24-3</strain>
    </source>
</reference>
<evidence type="ECO:0000313" key="1">
    <source>
        <dbReference type="EMBL" id="UPL01319.1"/>
    </source>
</evidence>
<protein>
    <submittedName>
        <fullName evidence="1">Uncharacterized protein</fullName>
    </submittedName>
</protein>
<accession>A0ACD3ZJ35</accession>
<gene>
    <name evidence="1" type="ORF">LCI18_012253</name>
</gene>
<evidence type="ECO:0000313" key="2">
    <source>
        <dbReference type="Proteomes" id="UP000830768"/>
    </source>
</evidence>
<keyword evidence="2" id="KW-1185">Reference proteome</keyword>
<name>A0ACD3ZJ35_FUSSC</name>